<keyword evidence="4" id="KW-1185">Reference proteome</keyword>
<reference evidence="4" key="1">
    <citation type="journal article" date="2019" name="Int. J. Syst. Evol. Microbiol.">
        <title>The Global Catalogue of Microorganisms (GCM) 10K type strain sequencing project: providing services to taxonomists for standard genome sequencing and annotation.</title>
        <authorList>
            <consortium name="The Broad Institute Genomics Platform"/>
            <consortium name="The Broad Institute Genome Sequencing Center for Infectious Disease"/>
            <person name="Wu L."/>
            <person name="Ma J."/>
        </authorList>
    </citation>
    <scope>NUCLEOTIDE SEQUENCE [LARGE SCALE GENOMIC DNA]</scope>
    <source>
        <strain evidence="4">KCTC 15012</strain>
    </source>
</reference>
<gene>
    <name evidence="3" type="ORF">ACFSNB_09685</name>
</gene>
<name>A0ABW5CDK1_9PROT</name>
<organism evidence="3 4">
    <name type="scientific">Phaeospirillum tilakii</name>
    <dbReference type="NCBI Taxonomy" id="741673"/>
    <lineage>
        <taxon>Bacteria</taxon>
        <taxon>Pseudomonadati</taxon>
        <taxon>Pseudomonadota</taxon>
        <taxon>Alphaproteobacteria</taxon>
        <taxon>Rhodospirillales</taxon>
        <taxon>Rhodospirillaceae</taxon>
        <taxon>Phaeospirillum</taxon>
    </lineage>
</organism>
<evidence type="ECO:0000256" key="1">
    <source>
        <dbReference type="SAM" id="Phobius"/>
    </source>
</evidence>
<keyword evidence="1" id="KW-0472">Membrane</keyword>
<evidence type="ECO:0000313" key="3">
    <source>
        <dbReference type="EMBL" id="MFD2234077.1"/>
    </source>
</evidence>
<dbReference type="PANTHER" id="PTHR42709:SF2">
    <property type="entry name" value="INNER MEMBRANE PROTEIN YOHD"/>
    <property type="match status" value="1"/>
</dbReference>
<proteinExistence type="predicted"/>
<keyword evidence="1" id="KW-0812">Transmembrane</keyword>
<evidence type="ECO:0000313" key="4">
    <source>
        <dbReference type="Proteomes" id="UP001597296"/>
    </source>
</evidence>
<feature type="transmembrane region" description="Helical" evidence="1">
    <location>
        <begin position="50"/>
        <end position="69"/>
    </location>
</feature>
<keyword evidence="1" id="KW-1133">Transmembrane helix</keyword>
<dbReference type="InterPro" id="IPR032816">
    <property type="entry name" value="VTT_dom"/>
</dbReference>
<feature type="domain" description="VTT" evidence="2">
    <location>
        <begin position="28"/>
        <end position="150"/>
    </location>
</feature>
<feature type="transmembrane region" description="Helical" evidence="1">
    <location>
        <begin position="165"/>
        <end position="184"/>
    </location>
</feature>
<accession>A0ABW5CDK1</accession>
<dbReference type="Proteomes" id="UP001597296">
    <property type="component" value="Unassembled WGS sequence"/>
</dbReference>
<comment type="caution">
    <text evidence="3">The sequence shown here is derived from an EMBL/GenBank/DDBJ whole genome shotgun (WGS) entry which is preliminary data.</text>
</comment>
<protein>
    <submittedName>
        <fullName evidence="3">DedA family protein</fullName>
    </submittedName>
</protein>
<dbReference type="RefSeq" id="WP_377315974.1">
    <property type="nucleotide sequence ID" value="NZ_JBHUIY010000016.1"/>
</dbReference>
<dbReference type="EMBL" id="JBHUIY010000016">
    <property type="protein sequence ID" value="MFD2234077.1"/>
    <property type="molecule type" value="Genomic_DNA"/>
</dbReference>
<dbReference type="PANTHER" id="PTHR42709">
    <property type="entry name" value="ALKALINE PHOSPHATASE LIKE PROTEIN"/>
    <property type="match status" value="1"/>
</dbReference>
<evidence type="ECO:0000259" key="2">
    <source>
        <dbReference type="Pfam" id="PF09335"/>
    </source>
</evidence>
<feature type="transmembrane region" description="Helical" evidence="1">
    <location>
        <begin position="12"/>
        <end position="38"/>
    </location>
</feature>
<feature type="transmembrane region" description="Helical" evidence="1">
    <location>
        <begin position="130"/>
        <end position="153"/>
    </location>
</feature>
<sequence length="207" mass="23191">MEDLIIHILREYGFLLYLFIAAWTFVEGETVVLVTGILASEGRFAINVEVLAAAAWAGSFLGDQLYFYIGRQFGTPLLKRWPRLTGRIDWAFEALKRSPAVFILTFRWIYGVRNVAPFIVGIAGVPRFKYLVLNLIAAGLWAHCFAWGGYFMGRKLEEWLGDSKWYVLAGFILCLFSFAIYSAYAGHRRASARAASAEPSAPDASAD</sequence>
<dbReference type="InterPro" id="IPR051311">
    <property type="entry name" value="DedA_domain"/>
</dbReference>
<dbReference type="Pfam" id="PF09335">
    <property type="entry name" value="VTT_dom"/>
    <property type="match status" value="1"/>
</dbReference>